<keyword evidence="4 5" id="KW-0472">Membrane</keyword>
<gene>
    <name evidence="9" type="primary">FGENESH: predicted gene_17.9</name>
    <name evidence="9" type="ORF">BN2166_0071510</name>
</gene>
<evidence type="ECO:0000256" key="2">
    <source>
        <dbReference type="ARBA" id="ARBA00022692"/>
    </source>
</evidence>
<feature type="transmembrane region" description="Helical" evidence="7">
    <location>
        <begin position="139"/>
        <end position="157"/>
    </location>
</feature>
<keyword evidence="2 5" id="KW-0812">Transmembrane</keyword>
<evidence type="ECO:0000256" key="5">
    <source>
        <dbReference type="PROSITE-ProRule" id="PRU00205"/>
    </source>
</evidence>
<dbReference type="PANTHER" id="PTHR13439">
    <property type="entry name" value="CT120 PROTEIN"/>
    <property type="match status" value="1"/>
</dbReference>
<feature type="transmembrane region" description="Helical" evidence="7">
    <location>
        <begin position="100"/>
        <end position="119"/>
    </location>
</feature>
<dbReference type="GO" id="GO:0055088">
    <property type="term" value="P:lipid homeostasis"/>
    <property type="evidence" value="ECO:0007669"/>
    <property type="project" value="TreeGrafter"/>
</dbReference>
<dbReference type="OMA" id="SWIESPL"/>
<dbReference type="EMBL" id="CWKI01000017">
    <property type="protein sequence ID" value="CTR11290.1"/>
    <property type="molecule type" value="Genomic_DNA"/>
</dbReference>
<feature type="compositionally biased region" description="Basic and acidic residues" evidence="6">
    <location>
        <begin position="331"/>
        <end position="343"/>
    </location>
</feature>
<dbReference type="AlphaFoldDB" id="A0A0K3CS20"/>
<dbReference type="SMART" id="SM00724">
    <property type="entry name" value="TLC"/>
    <property type="match status" value="1"/>
</dbReference>
<feature type="domain" description="TLC" evidence="8">
    <location>
        <begin position="93"/>
        <end position="280"/>
    </location>
</feature>
<evidence type="ECO:0000256" key="1">
    <source>
        <dbReference type="ARBA" id="ARBA00004141"/>
    </source>
</evidence>
<keyword evidence="10" id="KW-1185">Reference proteome</keyword>
<feature type="transmembrane region" description="Helical" evidence="7">
    <location>
        <begin position="164"/>
        <end position="179"/>
    </location>
</feature>
<dbReference type="GO" id="GO:0005783">
    <property type="term" value="C:endoplasmic reticulum"/>
    <property type="evidence" value="ECO:0007669"/>
    <property type="project" value="TreeGrafter"/>
</dbReference>
<evidence type="ECO:0000313" key="10">
    <source>
        <dbReference type="Proteomes" id="UP000199069"/>
    </source>
</evidence>
<evidence type="ECO:0000256" key="7">
    <source>
        <dbReference type="SAM" id="Phobius"/>
    </source>
</evidence>
<evidence type="ECO:0000259" key="8">
    <source>
        <dbReference type="PROSITE" id="PS50922"/>
    </source>
</evidence>
<dbReference type="PANTHER" id="PTHR13439:SF0">
    <property type="entry name" value="TOPOISOMERASE I DAMAGE AFFECTED PROTEIN 4"/>
    <property type="match status" value="1"/>
</dbReference>
<dbReference type="InterPro" id="IPR006634">
    <property type="entry name" value="TLC-dom"/>
</dbReference>
<feature type="transmembrane region" description="Helical" evidence="7">
    <location>
        <begin position="215"/>
        <end position="235"/>
    </location>
</feature>
<reference evidence="9 10" key="1">
    <citation type="submission" date="2015-07" db="EMBL/GenBank/DDBJ databases">
        <authorList>
            <person name="Cajimat M.N.B."/>
            <person name="Milazzo M.L."/>
            <person name="Fulhorst C.F."/>
        </authorList>
    </citation>
    <scope>NUCLEOTIDE SEQUENCE [LARGE SCALE GENOMIC DNA]</scope>
    <source>
        <strain evidence="9">Single colony</strain>
    </source>
</reference>
<feature type="region of interest" description="Disordered" evidence="6">
    <location>
        <begin position="314"/>
        <end position="343"/>
    </location>
</feature>
<evidence type="ECO:0000256" key="4">
    <source>
        <dbReference type="ARBA" id="ARBA00023136"/>
    </source>
</evidence>
<keyword evidence="3 7" id="KW-1133">Transmembrane helix</keyword>
<protein>
    <recommendedName>
        <fullName evidence="8">TLC domain-containing protein</fullName>
    </recommendedName>
</protein>
<sequence>MTARRRGEQESTRGLAWGGQFVRVMSWIESPLLTPPANWVTLIQPIANALSLTALPPVAHLVLLSLAASFAARRVSAVLSPRVFGRYYPTERRKRDDWDLHMVGWLYALVATPIAIHLLRHPSPELDLDPLYGVALPEQRLSAIAIGYFIWDALVTFRHIQTQGLGFFLHGATCLVAFTFTLRPFVLWCGPRFLIFLNAHWLLDKLHLTGSPLQMLNGLFLVSTYICARLVFGTYTSWQFWKLMVPGAGDANTLLAEKVRDAGWVRWLYLVLNLLANGLNFVSLLPLTFPPSAPSLSERVLTIEGWRGFVPSPTTSASKLAQRKPVPVDGHLGEAQERRVKGE</sequence>
<feature type="transmembrane region" description="Helical" evidence="7">
    <location>
        <begin position="267"/>
        <end position="289"/>
    </location>
</feature>
<organism evidence="9 10">
    <name type="scientific">Rhodotorula toruloides</name>
    <name type="common">Yeast</name>
    <name type="synonym">Rhodosporidium toruloides</name>
    <dbReference type="NCBI Taxonomy" id="5286"/>
    <lineage>
        <taxon>Eukaryota</taxon>
        <taxon>Fungi</taxon>
        <taxon>Dikarya</taxon>
        <taxon>Basidiomycota</taxon>
        <taxon>Pucciniomycotina</taxon>
        <taxon>Microbotryomycetes</taxon>
        <taxon>Sporidiobolales</taxon>
        <taxon>Sporidiobolaceae</taxon>
        <taxon>Rhodotorula</taxon>
    </lineage>
</organism>
<dbReference type="Proteomes" id="UP000199069">
    <property type="component" value="Unassembled WGS sequence"/>
</dbReference>
<dbReference type="InterPro" id="IPR050846">
    <property type="entry name" value="TLCD"/>
</dbReference>
<evidence type="ECO:0000256" key="6">
    <source>
        <dbReference type="SAM" id="MobiDB-lite"/>
    </source>
</evidence>
<proteinExistence type="predicted"/>
<dbReference type="Pfam" id="PF03798">
    <property type="entry name" value="TRAM_LAG1_CLN8"/>
    <property type="match status" value="1"/>
</dbReference>
<dbReference type="STRING" id="5286.A0A0K3CS20"/>
<dbReference type="PROSITE" id="PS50922">
    <property type="entry name" value="TLC"/>
    <property type="match status" value="1"/>
</dbReference>
<comment type="subcellular location">
    <subcellularLocation>
        <location evidence="1">Membrane</location>
        <topology evidence="1">Multi-pass membrane protein</topology>
    </subcellularLocation>
</comment>
<name>A0A0K3CS20_RHOTO</name>
<evidence type="ECO:0000313" key="9">
    <source>
        <dbReference type="EMBL" id="CTR11290.1"/>
    </source>
</evidence>
<accession>A0A0K3CS20</accession>
<dbReference type="GO" id="GO:0016020">
    <property type="term" value="C:membrane"/>
    <property type="evidence" value="ECO:0007669"/>
    <property type="project" value="UniProtKB-SubCell"/>
</dbReference>
<evidence type="ECO:0000256" key="3">
    <source>
        <dbReference type="ARBA" id="ARBA00022989"/>
    </source>
</evidence>